<evidence type="ECO:0000313" key="4">
    <source>
        <dbReference type="RefSeq" id="XP_009799296.1"/>
    </source>
</evidence>
<evidence type="ECO:0000256" key="1">
    <source>
        <dbReference type="SAM" id="MobiDB-lite"/>
    </source>
</evidence>
<organism evidence="3 4">
    <name type="scientific">Nicotiana sylvestris</name>
    <name type="common">Wood tobacco</name>
    <name type="synonym">South American tobacco</name>
    <dbReference type="NCBI Taxonomy" id="4096"/>
    <lineage>
        <taxon>Eukaryota</taxon>
        <taxon>Viridiplantae</taxon>
        <taxon>Streptophyta</taxon>
        <taxon>Embryophyta</taxon>
        <taxon>Tracheophyta</taxon>
        <taxon>Spermatophyta</taxon>
        <taxon>Magnoliopsida</taxon>
        <taxon>eudicotyledons</taxon>
        <taxon>Gunneridae</taxon>
        <taxon>Pentapetalae</taxon>
        <taxon>asterids</taxon>
        <taxon>lamiids</taxon>
        <taxon>Solanales</taxon>
        <taxon>Solanaceae</taxon>
        <taxon>Nicotianoideae</taxon>
        <taxon>Nicotianeae</taxon>
        <taxon>Nicotiana</taxon>
    </lineage>
</organism>
<reference evidence="3" key="1">
    <citation type="journal article" date="2013" name="Genome Biol.">
        <title>Reference genomes and transcriptomes of Nicotiana sylvestris and Nicotiana tomentosiformis.</title>
        <authorList>
            <person name="Sierro N."/>
            <person name="Battey J.N."/>
            <person name="Ouadi S."/>
            <person name="Bovet L."/>
            <person name="Goepfert S."/>
            <person name="Bakaher N."/>
            <person name="Peitsch M.C."/>
            <person name="Ivanov N.V."/>
        </authorList>
    </citation>
    <scope>NUCLEOTIDE SEQUENCE [LARGE SCALE GENOMIC DNA]</scope>
</reference>
<proteinExistence type="predicted"/>
<dbReference type="RefSeq" id="XP_009799296.1">
    <property type="nucleotide sequence ID" value="XM_009800994.1"/>
</dbReference>
<dbReference type="Proteomes" id="UP000189701">
    <property type="component" value="Unplaced"/>
</dbReference>
<feature type="domain" description="Putative plant transposon protein" evidence="2">
    <location>
        <begin position="12"/>
        <end position="188"/>
    </location>
</feature>
<dbReference type="AlphaFoldDB" id="A0A1U7YBG9"/>
<keyword evidence="3" id="KW-1185">Reference proteome</keyword>
<dbReference type="InterPro" id="IPR046796">
    <property type="entry name" value="Transposase_32_dom"/>
</dbReference>
<feature type="region of interest" description="Disordered" evidence="1">
    <location>
        <begin position="213"/>
        <end position="266"/>
    </location>
</feature>
<sequence length="266" mass="30003">MEKADMYEEIRWREMKFLFDEPETTNPMIVQEFYANCPKNLCRSVIVRGRVVDASILKILQVLRLPQFTGDIDHYHDTQGVTWDIMIVTICAGGRPIWLQENITLHSKSFTHEAKCWFTIICSRLLPTGNTTDVNHLQALLVWCFITKKDFDVARIIGDEMILRSPLLSKGFYFPSLVTRLCLLDGVPTNLTNGALPVKAAFRASKITVGRDAPTTIELDDEDDAPAPMAPSRRSYDGVGSSRQPHTGAGFSRSQSSRPMLHSLEE</sequence>
<evidence type="ECO:0000259" key="2">
    <source>
        <dbReference type="Pfam" id="PF20167"/>
    </source>
</evidence>
<protein>
    <submittedName>
        <fullName evidence="4">Uncharacterized protein LOC104245363</fullName>
    </submittedName>
</protein>
<reference evidence="4" key="2">
    <citation type="submission" date="2025-08" db="UniProtKB">
        <authorList>
            <consortium name="RefSeq"/>
        </authorList>
    </citation>
    <scope>IDENTIFICATION</scope>
    <source>
        <tissue evidence="4">Leaf</tissue>
    </source>
</reference>
<dbReference type="eggNOG" id="ENOG502SCSA">
    <property type="taxonomic scope" value="Eukaryota"/>
</dbReference>
<gene>
    <name evidence="4" type="primary">LOC104245363</name>
</gene>
<accession>A0A1U7YBG9</accession>
<name>A0A1U7YBG9_NICSY</name>
<dbReference type="Pfam" id="PF20167">
    <property type="entry name" value="Transposase_32"/>
    <property type="match status" value="1"/>
</dbReference>
<evidence type="ECO:0000313" key="3">
    <source>
        <dbReference type="Proteomes" id="UP000189701"/>
    </source>
</evidence>